<gene>
    <name evidence="1" type="ORF">F2P45_34130</name>
</gene>
<protein>
    <submittedName>
        <fullName evidence="1">Uncharacterized protein</fullName>
    </submittedName>
</protein>
<dbReference type="Proteomes" id="UP000609726">
    <property type="component" value="Unassembled WGS sequence"/>
</dbReference>
<evidence type="ECO:0000313" key="2">
    <source>
        <dbReference type="Proteomes" id="UP000609726"/>
    </source>
</evidence>
<evidence type="ECO:0000313" key="1">
    <source>
        <dbReference type="EMBL" id="NHZ93993.1"/>
    </source>
</evidence>
<name>A0ABX0P3U5_9BURK</name>
<keyword evidence="2" id="KW-1185">Reference proteome</keyword>
<sequence>MSADQKVVLTAEEWRSKLVQASMLSAKEIQCPMCGGTGGWPGLLEFVWCRACNRTGINPCYTLA</sequence>
<organism evidence="1 2">
    <name type="scientific">Massilia mucilaginosa</name>
    <dbReference type="NCBI Taxonomy" id="2609282"/>
    <lineage>
        <taxon>Bacteria</taxon>
        <taxon>Pseudomonadati</taxon>
        <taxon>Pseudomonadota</taxon>
        <taxon>Betaproteobacteria</taxon>
        <taxon>Burkholderiales</taxon>
        <taxon>Oxalobacteraceae</taxon>
        <taxon>Telluria group</taxon>
        <taxon>Massilia</taxon>
    </lineage>
</organism>
<proteinExistence type="predicted"/>
<comment type="caution">
    <text evidence="1">The sequence shown here is derived from an EMBL/GenBank/DDBJ whole genome shotgun (WGS) entry which is preliminary data.</text>
</comment>
<accession>A0ABX0P3U5</accession>
<dbReference type="EMBL" id="WHJH01000162">
    <property type="protein sequence ID" value="NHZ93993.1"/>
    <property type="molecule type" value="Genomic_DNA"/>
</dbReference>
<reference evidence="1 2" key="1">
    <citation type="submission" date="2019-10" db="EMBL/GenBank/DDBJ databases">
        <title>Taxonomy of Antarctic Massilia spp.: description of Massilia rubra sp. nov., Massilia aquatica sp. nov., Massilia mucilaginosa sp. nov., Massilia frigida sp. nov. isolated from streams, lakes and regoliths.</title>
        <authorList>
            <person name="Holochova P."/>
            <person name="Sedlacek I."/>
            <person name="Kralova S."/>
            <person name="Maslanova I."/>
            <person name="Busse H.-J."/>
            <person name="Stankova E."/>
            <person name="Vrbovska V."/>
            <person name="Kovarovic V."/>
            <person name="Bartak M."/>
            <person name="Svec P."/>
            <person name="Pantucek R."/>
        </authorList>
    </citation>
    <scope>NUCLEOTIDE SEQUENCE [LARGE SCALE GENOMIC DNA]</scope>
    <source>
        <strain evidence="1 2">CCM 8733</strain>
    </source>
</reference>